<dbReference type="Gene3D" id="1.10.420.10">
    <property type="entry name" value="Peroxidase, domain 2"/>
    <property type="match status" value="1"/>
</dbReference>
<dbReference type="Gene3D" id="1.10.520.10">
    <property type="match status" value="1"/>
</dbReference>
<dbReference type="FunFam" id="1.10.420.10:FF:000007">
    <property type="entry name" value="Peroxidase"/>
    <property type="match status" value="1"/>
</dbReference>
<name>A0A7J7MY22_9MAGN</name>
<keyword evidence="21" id="KW-1185">Reference proteome</keyword>
<keyword evidence="15 18" id="KW-0106">Calcium</keyword>
<dbReference type="InterPro" id="IPR010255">
    <property type="entry name" value="Haem_peroxidase_sf"/>
</dbReference>
<evidence type="ECO:0000256" key="9">
    <source>
        <dbReference type="ARBA" id="ARBA00023002"/>
    </source>
</evidence>
<gene>
    <name evidence="20" type="ORF">GIB67_032915</name>
</gene>
<dbReference type="FunFam" id="1.10.520.10:FF:000008">
    <property type="entry name" value="Peroxidase"/>
    <property type="match status" value="1"/>
</dbReference>
<keyword evidence="18" id="KW-0964">Secreted</keyword>
<feature type="binding site" evidence="15">
    <location>
        <position position="76"/>
    </location>
    <ligand>
        <name>Ca(2+)</name>
        <dbReference type="ChEBI" id="CHEBI:29108"/>
        <label>1</label>
    </ligand>
</feature>
<evidence type="ECO:0000313" key="21">
    <source>
        <dbReference type="Proteomes" id="UP000541444"/>
    </source>
</evidence>
<evidence type="ECO:0000256" key="5">
    <source>
        <dbReference type="ARBA" id="ARBA00022559"/>
    </source>
</evidence>
<keyword evidence="6 18" id="KW-0349">Heme</keyword>
<feature type="disulfide bond" evidence="17">
    <location>
        <begin position="110"/>
        <end position="311"/>
    </location>
</feature>
<evidence type="ECO:0000256" key="13">
    <source>
        <dbReference type="PIRSR" id="PIRSR600823-1"/>
    </source>
</evidence>
<dbReference type="InterPro" id="IPR000823">
    <property type="entry name" value="Peroxidase_pln"/>
</dbReference>
<feature type="binding site" evidence="15">
    <location>
        <position position="60"/>
    </location>
    <ligand>
        <name>Ca(2+)</name>
        <dbReference type="ChEBI" id="CHEBI:29108"/>
        <label>1</label>
    </ligand>
</feature>
<dbReference type="GO" id="GO:0006979">
    <property type="term" value="P:response to oxidative stress"/>
    <property type="evidence" value="ECO:0007669"/>
    <property type="project" value="UniProtKB-UniRule"/>
</dbReference>
<keyword evidence="11 17" id="KW-1015">Disulfide bond</keyword>
<dbReference type="GO" id="GO:0005576">
    <property type="term" value="C:extracellular region"/>
    <property type="evidence" value="ECO:0007669"/>
    <property type="project" value="UniProtKB-SubCell"/>
</dbReference>
<evidence type="ECO:0000256" key="12">
    <source>
        <dbReference type="ARBA" id="ARBA00023324"/>
    </source>
</evidence>
<keyword evidence="5 18" id="KW-0575">Peroxidase</keyword>
<feature type="disulfide bond" evidence="17">
    <location>
        <begin position="56"/>
        <end position="61"/>
    </location>
</feature>
<evidence type="ECO:0000256" key="16">
    <source>
        <dbReference type="PIRSR" id="PIRSR600823-4"/>
    </source>
</evidence>
<comment type="subcellular location">
    <subcellularLocation>
        <location evidence="18">Secreted</location>
    </subcellularLocation>
</comment>
<feature type="binding site" description="axial binding residue" evidence="15">
    <location>
        <position position="182"/>
    </location>
    <ligand>
        <name>heme b</name>
        <dbReference type="ChEBI" id="CHEBI:60344"/>
    </ligand>
    <ligandPart>
        <name>Fe</name>
        <dbReference type="ChEBI" id="CHEBI:18248"/>
    </ligandPart>
</feature>
<comment type="cofactor">
    <cofactor evidence="15 18">
        <name>Ca(2+)</name>
        <dbReference type="ChEBI" id="CHEBI:29108"/>
    </cofactor>
    <text evidence="15 18">Binds 2 calcium ions per subunit.</text>
</comment>
<dbReference type="PROSITE" id="PS00435">
    <property type="entry name" value="PEROXIDASE_1"/>
    <property type="match status" value="1"/>
</dbReference>
<evidence type="ECO:0000313" key="20">
    <source>
        <dbReference type="EMBL" id="KAF6159831.1"/>
    </source>
</evidence>
<accession>A0A7J7MY22</accession>
<feature type="binding site" evidence="15">
    <location>
        <position position="64"/>
    </location>
    <ligand>
        <name>Ca(2+)</name>
        <dbReference type="ChEBI" id="CHEBI:29108"/>
        <label>1</label>
    </ligand>
</feature>
<evidence type="ECO:0000256" key="2">
    <source>
        <dbReference type="ARBA" id="ARBA00002322"/>
    </source>
</evidence>
<dbReference type="EC" id="1.11.1.7" evidence="4 18"/>
<dbReference type="AlphaFoldDB" id="A0A7J7MY22"/>
<reference evidence="20 21" key="1">
    <citation type="journal article" date="2020" name="IScience">
        <title>Genome Sequencing of the Endangered Kingdonia uniflora (Circaeasteraceae, Ranunculales) Reveals Potential Mechanisms of Evolutionary Specialization.</title>
        <authorList>
            <person name="Sun Y."/>
            <person name="Deng T."/>
            <person name="Zhang A."/>
            <person name="Moore M.J."/>
            <person name="Landis J.B."/>
            <person name="Lin N."/>
            <person name="Zhang H."/>
            <person name="Zhang X."/>
            <person name="Huang J."/>
            <person name="Zhang X."/>
            <person name="Sun H."/>
            <person name="Wang H."/>
        </authorList>
    </citation>
    <scope>NUCLEOTIDE SEQUENCE [LARGE SCALE GENOMIC DNA]</scope>
    <source>
        <strain evidence="20">TB1705</strain>
        <tissue evidence="20">Leaf</tissue>
    </source>
</reference>
<comment type="cofactor">
    <cofactor evidence="15 18">
        <name>heme b</name>
        <dbReference type="ChEBI" id="CHEBI:60344"/>
    </cofactor>
    <text evidence="15 18">Binds 1 heme b (iron(II)-protoporphyrin IX) group per subunit.</text>
</comment>
<dbReference type="PRINTS" id="PR00458">
    <property type="entry name" value="PEROXIDASE"/>
</dbReference>
<sequence length="318" mass="35047">MTSSLTFVPSQAKLALDYYTKSCPNFQKIIQDTVTTKQISNPTTAAATLRLFVHDCFIEGCDASVLVSSNSFNRAERDADINLSLPGDAFDVIVRAKTALELECPGIVSCADILAQSTRNLITMVGGPFYEVRLGRKDGFSSNVNNVEGHLPKAKMSMTEIIKIFESKGFTIREMVALTGGHTIGFSHCKEFADRIFKYSKTSPVDPTLNPKFAAALQKVCANYTTNPAMAAFNDVMTPGKFDNMYFQNLQRGLGLLASDQILVSDPRTKPFVELYATDLKVFFDDFAHGMEKLSVLGIKTGRKGEVRRKCDSFNSVH</sequence>
<feature type="active site" description="Proton acceptor" evidence="13">
    <location>
        <position position="54"/>
    </location>
</feature>
<comment type="similarity">
    <text evidence="3">Belongs to the peroxidase family. Ascorbate peroxidase subfamily.</text>
</comment>
<dbReference type="EMBL" id="JACGCM010001183">
    <property type="protein sequence ID" value="KAF6159831.1"/>
    <property type="molecule type" value="Genomic_DNA"/>
</dbReference>
<feature type="disulfide bond" evidence="17">
    <location>
        <begin position="189"/>
        <end position="221"/>
    </location>
</feature>
<evidence type="ECO:0000256" key="18">
    <source>
        <dbReference type="RuleBase" id="RU362060"/>
    </source>
</evidence>
<comment type="similarity">
    <text evidence="18">Belongs to the peroxidase family. Classical plant (class III) peroxidase subfamily.</text>
</comment>
<keyword evidence="8" id="KW-0732">Signal</keyword>
<feature type="disulfide bond" evidence="17">
    <location>
        <begin position="23"/>
        <end position="104"/>
    </location>
</feature>
<dbReference type="GO" id="GO:0042744">
    <property type="term" value="P:hydrogen peroxide catabolic process"/>
    <property type="evidence" value="ECO:0007669"/>
    <property type="project" value="UniProtKB-KW"/>
</dbReference>
<dbReference type="Proteomes" id="UP000541444">
    <property type="component" value="Unassembled WGS sequence"/>
</dbReference>
<feature type="binding site" evidence="15">
    <location>
        <position position="235"/>
    </location>
    <ligand>
        <name>Ca(2+)</name>
        <dbReference type="ChEBI" id="CHEBI:29108"/>
        <label>2</label>
    </ligand>
</feature>
<evidence type="ECO:0000256" key="14">
    <source>
        <dbReference type="PIRSR" id="PIRSR600823-2"/>
    </source>
</evidence>
<dbReference type="OrthoDB" id="2113341at2759"/>
<dbReference type="CDD" id="cd00693">
    <property type="entry name" value="secretory_peroxidase"/>
    <property type="match status" value="1"/>
</dbReference>
<keyword evidence="10 15" id="KW-0408">Iron</keyword>
<evidence type="ECO:0000256" key="4">
    <source>
        <dbReference type="ARBA" id="ARBA00012313"/>
    </source>
</evidence>
<evidence type="ECO:0000259" key="19">
    <source>
        <dbReference type="PROSITE" id="PS50873"/>
    </source>
</evidence>
<proteinExistence type="inferred from homology"/>
<dbReference type="InterPro" id="IPR002016">
    <property type="entry name" value="Haem_peroxidase"/>
</dbReference>
<evidence type="ECO:0000256" key="6">
    <source>
        <dbReference type="ARBA" id="ARBA00022617"/>
    </source>
</evidence>
<dbReference type="InterPro" id="IPR033905">
    <property type="entry name" value="Secretory_peroxidase"/>
</dbReference>
<feature type="binding site" evidence="15">
    <location>
        <position position="183"/>
    </location>
    <ligand>
        <name>Ca(2+)</name>
        <dbReference type="ChEBI" id="CHEBI:29108"/>
        <label>2</label>
    </ligand>
</feature>
<evidence type="ECO:0000256" key="1">
    <source>
        <dbReference type="ARBA" id="ARBA00000189"/>
    </source>
</evidence>
<dbReference type="GO" id="GO:0046872">
    <property type="term" value="F:metal ion binding"/>
    <property type="evidence" value="ECO:0007669"/>
    <property type="project" value="UniProtKB-UniRule"/>
</dbReference>
<dbReference type="SUPFAM" id="SSF48113">
    <property type="entry name" value="Heme-dependent peroxidases"/>
    <property type="match status" value="1"/>
</dbReference>
<keyword evidence="7 15" id="KW-0479">Metal-binding</keyword>
<keyword evidence="12 18" id="KW-0376">Hydrogen peroxide</keyword>
<feature type="binding site" evidence="14">
    <location>
        <position position="152"/>
    </location>
    <ligand>
        <name>substrate</name>
    </ligand>
</feature>
<dbReference type="PROSITE" id="PS50873">
    <property type="entry name" value="PEROXIDASE_4"/>
    <property type="match status" value="1"/>
</dbReference>
<dbReference type="InterPro" id="IPR019793">
    <property type="entry name" value="Peroxidases_heam-ligand_BS"/>
</dbReference>
<evidence type="ECO:0000256" key="8">
    <source>
        <dbReference type="ARBA" id="ARBA00022729"/>
    </source>
</evidence>
<feature type="site" description="Transition state stabilizer" evidence="16">
    <location>
        <position position="50"/>
    </location>
</feature>
<feature type="binding site" evidence="15">
    <location>
        <position position="243"/>
    </location>
    <ligand>
        <name>Ca(2+)</name>
        <dbReference type="ChEBI" id="CHEBI:29108"/>
        <label>2</label>
    </ligand>
</feature>
<evidence type="ECO:0000256" key="11">
    <source>
        <dbReference type="ARBA" id="ARBA00023157"/>
    </source>
</evidence>
<evidence type="ECO:0000256" key="15">
    <source>
        <dbReference type="PIRSR" id="PIRSR600823-3"/>
    </source>
</evidence>
<evidence type="ECO:0000256" key="10">
    <source>
        <dbReference type="ARBA" id="ARBA00023004"/>
    </source>
</evidence>
<feature type="binding site" evidence="15">
    <location>
        <position position="62"/>
    </location>
    <ligand>
        <name>Ca(2+)</name>
        <dbReference type="ChEBI" id="CHEBI:29108"/>
        <label>1</label>
    </ligand>
</feature>
<evidence type="ECO:0000256" key="3">
    <source>
        <dbReference type="ARBA" id="ARBA00006873"/>
    </source>
</evidence>
<feature type="domain" description="Plant heme peroxidase family profile" evidence="19">
    <location>
        <begin position="13"/>
        <end position="315"/>
    </location>
</feature>
<comment type="caution">
    <text evidence="20">The sequence shown here is derived from an EMBL/GenBank/DDBJ whole genome shotgun (WGS) entry which is preliminary data.</text>
</comment>
<feature type="binding site" evidence="15">
    <location>
        <position position="238"/>
    </location>
    <ligand>
        <name>Ca(2+)</name>
        <dbReference type="ChEBI" id="CHEBI:29108"/>
        <label>2</label>
    </ligand>
</feature>
<feature type="binding site" evidence="15">
    <location>
        <position position="55"/>
    </location>
    <ligand>
        <name>Ca(2+)</name>
        <dbReference type="ChEBI" id="CHEBI:29108"/>
        <label>1</label>
    </ligand>
</feature>
<dbReference type="PRINTS" id="PR00461">
    <property type="entry name" value="PLPEROXIDASE"/>
</dbReference>
<evidence type="ECO:0000256" key="7">
    <source>
        <dbReference type="ARBA" id="ARBA00022723"/>
    </source>
</evidence>
<comment type="catalytic activity">
    <reaction evidence="1 18">
        <text>2 a phenolic donor + H2O2 = 2 a phenolic radical donor + 2 H2O</text>
        <dbReference type="Rhea" id="RHEA:56136"/>
        <dbReference type="ChEBI" id="CHEBI:15377"/>
        <dbReference type="ChEBI" id="CHEBI:16240"/>
        <dbReference type="ChEBI" id="CHEBI:139520"/>
        <dbReference type="ChEBI" id="CHEBI:139521"/>
        <dbReference type="EC" id="1.11.1.7"/>
    </reaction>
</comment>
<dbReference type="GO" id="GO:0020037">
    <property type="term" value="F:heme binding"/>
    <property type="evidence" value="ECO:0007669"/>
    <property type="project" value="UniProtKB-UniRule"/>
</dbReference>
<protein>
    <recommendedName>
        <fullName evidence="4 18">Peroxidase</fullName>
        <ecNumber evidence="4 18">1.11.1.7</ecNumber>
    </recommendedName>
</protein>
<organism evidence="20 21">
    <name type="scientific">Kingdonia uniflora</name>
    <dbReference type="NCBI Taxonomy" id="39325"/>
    <lineage>
        <taxon>Eukaryota</taxon>
        <taxon>Viridiplantae</taxon>
        <taxon>Streptophyta</taxon>
        <taxon>Embryophyta</taxon>
        <taxon>Tracheophyta</taxon>
        <taxon>Spermatophyta</taxon>
        <taxon>Magnoliopsida</taxon>
        <taxon>Ranunculales</taxon>
        <taxon>Circaeasteraceae</taxon>
        <taxon>Kingdonia</taxon>
    </lineage>
</organism>
<comment type="function">
    <text evidence="2">Removal of H(2)O(2), oxidation of toxic reductants, biosynthesis and degradation of lignin, suberization, auxin catabolism, response to environmental stresses such as wounding, pathogen attack and oxidative stress. These functions might be dependent on each isozyme/isoform in each plant tissue.</text>
</comment>
<dbReference type="PANTHER" id="PTHR31517:SF88">
    <property type="entry name" value="PEROXIDASE 41"/>
    <property type="match status" value="1"/>
</dbReference>
<keyword evidence="9 18" id="KW-0560">Oxidoreductase</keyword>
<dbReference type="PANTHER" id="PTHR31517">
    <property type="match status" value="1"/>
</dbReference>
<dbReference type="GO" id="GO:0140825">
    <property type="term" value="F:lactoperoxidase activity"/>
    <property type="evidence" value="ECO:0007669"/>
    <property type="project" value="UniProtKB-EC"/>
</dbReference>
<dbReference type="Pfam" id="PF00141">
    <property type="entry name" value="peroxidase"/>
    <property type="match status" value="1"/>
</dbReference>
<evidence type="ECO:0000256" key="17">
    <source>
        <dbReference type="PIRSR" id="PIRSR600823-5"/>
    </source>
</evidence>